<comment type="subunit">
    <text evidence="5">Component of a multi-subunit COQ enzyme complex, composed of at least COQ3, COQ4, COQ5, COQ6, COQ7 and COQ9. Interacts with PYURF; the interaction is direct, stabilizes COQ5 protein and associates PYURF with COQ enzyme complex.</text>
</comment>
<comment type="catalytic activity">
    <reaction evidence="6">
        <text>a 2-methoxy-6-(all-trans-polyprenyl)benzene-1,4-diol + S-adenosyl-L-methionine = a 5-methoxy-2-methyl-3-(all-trans-polyprenyl)benzene-1,4-diol + S-adenosyl-L-homocysteine + H(+)</text>
        <dbReference type="Rhea" id="RHEA:28286"/>
        <dbReference type="Rhea" id="RHEA-COMP:10858"/>
        <dbReference type="Rhea" id="RHEA-COMP:10859"/>
        <dbReference type="ChEBI" id="CHEBI:15378"/>
        <dbReference type="ChEBI" id="CHEBI:57856"/>
        <dbReference type="ChEBI" id="CHEBI:59789"/>
        <dbReference type="ChEBI" id="CHEBI:84166"/>
        <dbReference type="ChEBI" id="CHEBI:84167"/>
        <dbReference type="EC" id="2.1.1.201"/>
    </reaction>
</comment>
<comment type="caution">
    <text evidence="6">Lacks conserved residue(s) required for the propagation of feature annotation.</text>
</comment>
<reference evidence="8" key="1">
    <citation type="submission" date="2023-01" db="EMBL/GenBank/DDBJ databases">
        <title>Genome assembly of the deep-sea coral Lophelia pertusa.</title>
        <authorList>
            <person name="Herrera S."/>
            <person name="Cordes E."/>
        </authorList>
    </citation>
    <scope>NUCLEOTIDE SEQUENCE</scope>
    <source>
        <strain evidence="8">USNM1676648</strain>
        <tissue evidence="8">Polyp</tissue>
    </source>
</reference>
<dbReference type="AlphaFoldDB" id="A0A9W9YCL9"/>
<feature type="binding site" evidence="6">
    <location>
        <position position="117"/>
    </location>
    <ligand>
        <name>S-adenosyl-L-methionine</name>
        <dbReference type="ChEBI" id="CHEBI:59789"/>
    </ligand>
</feature>
<dbReference type="EMBL" id="MU827785">
    <property type="protein sequence ID" value="KAJ7333785.1"/>
    <property type="molecule type" value="Genomic_DNA"/>
</dbReference>
<name>A0A9W9YCL9_9CNID</name>
<keyword evidence="9" id="KW-1185">Reference proteome</keyword>
<accession>A0A9W9YCL9</accession>
<evidence type="ECO:0000313" key="8">
    <source>
        <dbReference type="EMBL" id="KAJ7333785.1"/>
    </source>
</evidence>
<keyword evidence="2 6" id="KW-0808">Transferase</keyword>
<keyword evidence="7" id="KW-1133">Transmembrane helix</keyword>
<comment type="similarity">
    <text evidence="6">Belongs to the class I-like SAM-binding methyltransferase superfamily. MenG/UbiE family.</text>
</comment>
<dbReference type="FunFam" id="3.40.50.150:FF:000064">
    <property type="entry name" value="2-methoxy-6-polyprenyl-1,4-benzoquinol methylase, mitochondrial"/>
    <property type="match status" value="1"/>
</dbReference>
<dbReference type="PROSITE" id="PS51608">
    <property type="entry name" value="SAM_MT_UBIE"/>
    <property type="match status" value="1"/>
</dbReference>
<keyword evidence="6" id="KW-0999">Mitochondrion inner membrane</keyword>
<dbReference type="GO" id="GO:0008425">
    <property type="term" value="F:2-methoxy-6-polyprenyl-1,4-benzoquinol methyltransferase activity"/>
    <property type="evidence" value="ECO:0007669"/>
    <property type="project" value="UniProtKB-UniRule"/>
</dbReference>
<keyword evidence="6" id="KW-0496">Mitochondrion</keyword>
<dbReference type="NCBIfam" id="NF001244">
    <property type="entry name" value="PRK00216.1-5"/>
    <property type="match status" value="1"/>
</dbReference>
<evidence type="ECO:0000256" key="6">
    <source>
        <dbReference type="HAMAP-Rule" id="MF_03191"/>
    </source>
</evidence>
<dbReference type="SUPFAM" id="SSF53335">
    <property type="entry name" value="S-adenosyl-L-methionine-dependent methyltransferases"/>
    <property type="match status" value="1"/>
</dbReference>
<feature type="transmembrane region" description="Helical" evidence="7">
    <location>
        <begin position="12"/>
        <end position="33"/>
    </location>
</feature>
<comment type="function">
    <text evidence="6">Methyltransferase required for the conversion of 2-polyprenyl-6-methoxy-1,4-benzoquinol (DDMQH2) to 2-polyprenyl-3-methyl-6-methoxy-1,4-benzoquinol (DMQH2).</text>
</comment>
<dbReference type="PANTHER" id="PTHR43591">
    <property type="entry name" value="METHYLTRANSFERASE"/>
    <property type="match status" value="1"/>
</dbReference>
<dbReference type="HAMAP" id="MF_01813">
    <property type="entry name" value="MenG_UbiE_methyltr"/>
    <property type="match status" value="1"/>
</dbReference>
<comment type="pathway">
    <text evidence="6">Cofactor biosynthesis; ubiquinone biosynthesis.</text>
</comment>
<keyword evidence="6 7" id="KW-0472">Membrane</keyword>
<evidence type="ECO:0000256" key="7">
    <source>
        <dbReference type="SAM" id="Phobius"/>
    </source>
</evidence>
<dbReference type="GO" id="GO:0031314">
    <property type="term" value="C:extrinsic component of mitochondrial inner membrane"/>
    <property type="evidence" value="ECO:0007669"/>
    <property type="project" value="UniProtKB-UniRule"/>
</dbReference>
<dbReference type="InterPro" id="IPR004033">
    <property type="entry name" value="UbiE/COQ5_MeTrFase"/>
</dbReference>
<dbReference type="OrthoDB" id="6329284at2759"/>
<dbReference type="Proteomes" id="UP001163046">
    <property type="component" value="Unassembled WGS sequence"/>
</dbReference>
<proteinExistence type="inferred from homology"/>
<dbReference type="EC" id="2.1.1.201" evidence="6"/>
<comment type="caution">
    <text evidence="8">The sequence shown here is derived from an EMBL/GenBank/DDBJ whole genome shotgun (WGS) entry which is preliminary data.</text>
</comment>
<organism evidence="8 9">
    <name type="scientific">Desmophyllum pertusum</name>
    <dbReference type="NCBI Taxonomy" id="174260"/>
    <lineage>
        <taxon>Eukaryota</taxon>
        <taxon>Metazoa</taxon>
        <taxon>Cnidaria</taxon>
        <taxon>Anthozoa</taxon>
        <taxon>Hexacorallia</taxon>
        <taxon>Scleractinia</taxon>
        <taxon>Caryophylliina</taxon>
        <taxon>Caryophylliidae</taxon>
        <taxon>Desmophyllum</taxon>
    </lineage>
</organism>
<sequence>MGIIETQDGGFLYKIIEDLCLSYSTLFALWWILVIKMRYRLFSNYETEEKNTHFGYKRVSEQEKTQKVYKVFENVASSYDTMNDAMSLGIHRLWKDKLIRVLNPPVGTKLLDVAGGTGDIAFRFLNHVKNKSSRGKQRTEPVDSHVTVCDINKAMLDVGQQRAARYNHASGMSWVEGNAEELPIATASVDAYTIAFGIRNVTRIQKALSEAYRVLAPGGRFLCLEFSEVKNELLASAYEKYSFDVIPVMGQIIAGDWKSYQYLVESIRQFPNQEEFVDMIEDAGFSHVTYENLSFGIAAIHSGFKL</sequence>
<dbReference type="PROSITE" id="PS01183">
    <property type="entry name" value="UBIE_1"/>
    <property type="match status" value="1"/>
</dbReference>
<dbReference type="NCBIfam" id="TIGR01934">
    <property type="entry name" value="MenG_MenH_UbiE"/>
    <property type="match status" value="1"/>
</dbReference>
<keyword evidence="1 6" id="KW-0489">Methyltransferase</keyword>
<keyword evidence="4 6" id="KW-0949">S-adenosyl-L-methionine</keyword>
<comment type="subcellular location">
    <subcellularLocation>
        <location evidence="6">Mitochondrion inner membrane</location>
        <topology evidence="6">Peripheral membrane protein</topology>
        <orientation evidence="6">Matrix side</orientation>
    </subcellularLocation>
</comment>
<dbReference type="Pfam" id="PF01209">
    <property type="entry name" value="Ubie_methyltran"/>
    <property type="match status" value="1"/>
</dbReference>
<evidence type="ECO:0000256" key="4">
    <source>
        <dbReference type="ARBA" id="ARBA00022691"/>
    </source>
</evidence>
<dbReference type="GO" id="GO:0032259">
    <property type="term" value="P:methylation"/>
    <property type="evidence" value="ECO:0007669"/>
    <property type="project" value="UniProtKB-KW"/>
</dbReference>
<evidence type="ECO:0000256" key="3">
    <source>
        <dbReference type="ARBA" id="ARBA00022688"/>
    </source>
</evidence>
<evidence type="ECO:0000256" key="1">
    <source>
        <dbReference type="ARBA" id="ARBA00022603"/>
    </source>
</evidence>
<evidence type="ECO:0000256" key="2">
    <source>
        <dbReference type="ARBA" id="ARBA00022679"/>
    </source>
</evidence>
<feature type="binding site" evidence="6">
    <location>
        <position position="150"/>
    </location>
    <ligand>
        <name>S-adenosyl-L-methionine</name>
        <dbReference type="ChEBI" id="CHEBI:59789"/>
    </ligand>
</feature>
<keyword evidence="3 6" id="KW-0831">Ubiquinone biosynthesis</keyword>
<feature type="binding site" evidence="6">
    <location>
        <begin position="178"/>
        <end position="179"/>
    </location>
    <ligand>
        <name>S-adenosyl-L-methionine</name>
        <dbReference type="ChEBI" id="CHEBI:59789"/>
    </ligand>
</feature>
<evidence type="ECO:0000256" key="5">
    <source>
        <dbReference type="ARBA" id="ARBA00046387"/>
    </source>
</evidence>
<protein>
    <recommendedName>
        <fullName evidence="6">2-methoxy-6-polyprenyl-1,4-benzoquinol methylase, mitochondrial</fullName>
        <ecNumber evidence="6">2.1.1.201</ecNumber>
    </recommendedName>
    <alternativeName>
        <fullName evidence="6">Ubiquinone biosynthesis methyltransferase COQ5</fullName>
    </alternativeName>
</protein>
<dbReference type="CDD" id="cd02440">
    <property type="entry name" value="AdoMet_MTases"/>
    <property type="match status" value="1"/>
</dbReference>
<dbReference type="PANTHER" id="PTHR43591:SF24">
    <property type="entry name" value="2-METHOXY-6-POLYPRENYL-1,4-BENZOQUINOL METHYLASE, MITOCHONDRIAL"/>
    <property type="match status" value="1"/>
</dbReference>
<dbReference type="InterPro" id="IPR023576">
    <property type="entry name" value="UbiE/COQ5_MeTrFase_CS"/>
</dbReference>
<evidence type="ECO:0000313" key="9">
    <source>
        <dbReference type="Proteomes" id="UP001163046"/>
    </source>
</evidence>
<gene>
    <name evidence="8" type="primary">COQ5</name>
    <name evidence="8" type="ORF">OS493_015876</name>
</gene>
<dbReference type="Gene3D" id="3.40.50.150">
    <property type="entry name" value="Vaccinia Virus protein VP39"/>
    <property type="match status" value="1"/>
</dbReference>
<keyword evidence="7" id="KW-0812">Transmembrane</keyword>
<dbReference type="InterPro" id="IPR029063">
    <property type="entry name" value="SAM-dependent_MTases_sf"/>
</dbReference>